<dbReference type="Gene3D" id="3.30.70.1560">
    <property type="entry name" value="Alpha-L RNA-binding motif"/>
    <property type="match status" value="1"/>
</dbReference>
<feature type="domain" description="Pseudouridine synthase RsuA/RluA-like" evidence="4">
    <location>
        <begin position="8"/>
        <end position="152"/>
    </location>
</feature>
<reference evidence="6" key="1">
    <citation type="journal article" date="2019" name="Int. J. Syst. Evol. Microbiol.">
        <title>The Global Catalogue of Microorganisms (GCM) 10K type strain sequencing project: providing services to taxonomists for standard genome sequencing and annotation.</title>
        <authorList>
            <consortium name="The Broad Institute Genomics Platform"/>
            <consortium name="The Broad Institute Genome Sequencing Center for Infectious Disease"/>
            <person name="Wu L."/>
            <person name="Ma J."/>
        </authorList>
    </citation>
    <scope>NUCLEOTIDE SEQUENCE [LARGE SCALE GENOMIC DNA]</scope>
    <source>
        <strain evidence="6">KACC 12507</strain>
    </source>
</reference>
<dbReference type="PANTHER" id="PTHR47683:SF2">
    <property type="entry name" value="RNA-BINDING S4 DOMAIN-CONTAINING PROTEIN"/>
    <property type="match status" value="1"/>
</dbReference>
<protein>
    <recommendedName>
        <fullName evidence="3">Pseudouridine synthase</fullName>
        <ecNumber evidence="3">5.4.99.-</ecNumber>
    </recommendedName>
</protein>
<evidence type="ECO:0000256" key="1">
    <source>
        <dbReference type="ARBA" id="ARBA00008348"/>
    </source>
</evidence>
<dbReference type="NCBIfam" id="TIGR00093">
    <property type="entry name" value="pseudouridine synthase"/>
    <property type="match status" value="1"/>
</dbReference>
<evidence type="ECO:0000256" key="3">
    <source>
        <dbReference type="RuleBase" id="RU003887"/>
    </source>
</evidence>
<dbReference type="InterPro" id="IPR042092">
    <property type="entry name" value="PsdUridine_s_RsuA/RluB/E/F_cat"/>
</dbReference>
<evidence type="ECO:0000313" key="5">
    <source>
        <dbReference type="EMBL" id="MFC4699680.1"/>
    </source>
</evidence>
<evidence type="ECO:0000313" key="6">
    <source>
        <dbReference type="Proteomes" id="UP001595897"/>
    </source>
</evidence>
<dbReference type="InterPro" id="IPR020094">
    <property type="entry name" value="TruA/RsuA/RluB/E/F_N"/>
</dbReference>
<dbReference type="RefSeq" id="WP_382406430.1">
    <property type="nucleotide sequence ID" value="NZ_JBHSGU010000002.1"/>
</dbReference>
<dbReference type="InterPro" id="IPR020103">
    <property type="entry name" value="PsdUridine_synth_cat_dom_sf"/>
</dbReference>
<gene>
    <name evidence="5" type="ORF">ACFO4O_05855</name>
</gene>
<dbReference type="EC" id="5.4.99.-" evidence="3"/>
<dbReference type="Gene3D" id="3.30.70.580">
    <property type="entry name" value="Pseudouridine synthase I, catalytic domain, N-terminal subdomain"/>
    <property type="match status" value="1"/>
</dbReference>
<name>A0ABV9LV05_9ALTE</name>
<sequence length="182" mass="20657">MAQAARKIILFNKPHLVQCQFTDEHQRPTLKDYINIPNVYAAGRLDHDSEGLLVLTNDGGLIHQLAHPDNKVSKTYWVQVEGKVSPQAIKALSEGVELKDGLTKPAKVSLMAEPVLWPRVPPIRERKHIPTTWLSITISEGKNRQIRRMTAHVGHPTLRLIRYRIGNWTIDGINNGHYLEVE</sequence>
<evidence type="ECO:0000256" key="2">
    <source>
        <dbReference type="ARBA" id="ARBA00023235"/>
    </source>
</evidence>
<dbReference type="InterPro" id="IPR000748">
    <property type="entry name" value="PsdUridine_synth_RsuA/RluB/E/F"/>
</dbReference>
<dbReference type="EMBL" id="JBHSGU010000002">
    <property type="protein sequence ID" value="MFC4699680.1"/>
    <property type="molecule type" value="Genomic_DNA"/>
</dbReference>
<keyword evidence="2 3" id="KW-0413">Isomerase</keyword>
<comment type="similarity">
    <text evidence="1 3">Belongs to the pseudouridine synthase RsuA family.</text>
</comment>
<dbReference type="InterPro" id="IPR018496">
    <property type="entry name" value="PsdUridine_synth_RsuA/RluB_CS"/>
</dbReference>
<dbReference type="InterPro" id="IPR006145">
    <property type="entry name" value="PsdUridine_synth_RsuA/RluA"/>
</dbReference>
<proteinExistence type="inferred from homology"/>
<dbReference type="PANTHER" id="PTHR47683">
    <property type="entry name" value="PSEUDOURIDINE SYNTHASE FAMILY PROTEIN-RELATED"/>
    <property type="match status" value="1"/>
</dbReference>
<evidence type="ECO:0000259" key="4">
    <source>
        <dbReference type="Pfam" id="PF00849"/>
    </source>
</evidence>
<dbReference type="PROSITE" id="PS01149">
    <property type="entry name" value="PSI_RSU"/>
    <property type="match status" value="1"/>
</dbReference>
<accession>A0ABV9LV05</accession>
<dbReference type="InterPro" id="IPR050343">
    <property type="entry name" value="RsuA_PseudoU_synthase"/>
</dbReference>
<comment type="caution">
    <text evidence="5">The sequence shown here is derived from an EMBL/GenBank/DDBJ whole genome shotgun (WGS) entry which is preliminary data.</text>
</comment>
<dbReference type="SUPFAM" id="SSF55120">
    <property type="entry name" value="Pseudouridine synthase"/>
    <property type="match status" value="1"/>
</dbReference>
<dbReference type="Proteomes" id="UP001595897">
    <property type="component" value="Unassembled WGS sequence"/>
</dbReference>
<dbReference type="Pfam" id="PF00849">
    <property type="entry name" value="PseudoU_synth_2"/>
    <property type="match status" value="1"/>
</dbReference>
<organism evidence="5 6">
    <name type="scientific">Glaciecola siphonariae</name>
    <dbReference type="NCBI Taxonomy" id="521012"/>
    <lineage>
        <taxon>Bacteria</taxon>
        <taxon>Pseudomonadati</taxon>
        <taxon>Pseudomonadota</taxon>
        <taxon>Gammaproteobacteria</taxon>
        <taxon>Alteromonadales</taxon>
        <taxon>Alteromonadaceae</taxon>
        <taxon>Glaciecola</taxon>
    </lineage>
</organism>
<keyword evidence="6" id="KW-1185">Reference proteome</keyword>